<proteinExistence type="predicted"/>
<dbReference type="AlphaFoldDB" id="A0A854Q4L4"/>
<protein>
    <submittedName>
        <fullName evidence="2">Uncharacterized protein</fullName>
    </submittedName>
</protein>
<feature type="region of interest" description="Disordered" evidence="1">
    <location>
        <begin position="1"/>
        <end position="33"/>
    </location>
</feature>
<evidence type="ECO:0000256" key="1">
    <source>
        <dbReference type="SAM" id="MobiDB-lite"/>
    </source>
</evidence>
<gene>
    <name evidence="2" type="ORF">C361_06793</name>
</gene>
<feature type="compositionally biased region" description="Pro residues" evidence="1">
    <location>
        <begin position="1"/>
        <end position="11"/>
    </location>
</feature>
<organism evidence="2 3">
    <name type="scientific">Cryptococcus neoformans Tu259-1</name>
    <dbReference type="NCBI Taxonomy" id="1230072"/>
    <lineage>
        <taxon>Eukaryota</taxon>
        <taxon>Fungi</taxon>
        <taxon>Dikarya</taxon>
        <taxon>Basidiomycota</taxon>
        <taxon>Agaricomycotina</taxon>
        <taxon>Tremellomycetes</taxon>
        <taxon>Tremellales</taxon>
        <taxon>Cryptococcaceae</taxon>
        <taxon>Cryptococcus</taxon>
        <taxon>Cryptococcus neoformans species complex</taxon>
    </lineage>
</organism>
<sequence length="133" mass="14911">MSSPTPPPTGPPSKAVPSYKAYTGPDPNTVAVQRSKAEAERYWARMSRKSDESVLPLRVNKALGFGGWIAGTVACAYMVLFADFGPKEHVFSPVRREYQKFRQSFFTLSPEEQRIVGLQQEPLVEHEAQRRPS</sequence>
<dbReference type="OrthoDB" id="192748at2759"/>
<reference evidence="2 3" key="1">
    <citation type="submission" date="2017-06" db="EMBL/GenBank/DDBJ databases">
        <title>Global population genomics of the pathogenic fungus Cryptococcus neoformans var. grubii.</title>
        <authorList>
            <person name="Cuomo C."/>
            <person name="Litvintseva A."/>
            <person name="Chen Y."/>
            <person name="Young S."/>
            <person name="Zeng Q."/>
            <person name="Chapman S."/>
            <person name="Gujja S."/>
            <person name="Saif S."/>
            <person name="Birren B."/>
        </authorList>
    </citation>
    <scope>NUCLEOTIDE SEQUENCE [LARGE SCALE GENOMIC DNA]</scope>
    <source>
        <strain evidence="2 3">Tu259-1</strain>
    </source>
</reference>
<dbReference type="EMBL" id="AMKT01000101">
    <property type="protein sequence ID" value="OXG10759.1"/>
    <property type="molecule type" value="Genomic_DNA"/>
</dbReference>
<accession>A0A854Q4L4</accession>
<comment type="caution">
    <text evidence="2">The sequence shown here is derived from an EMBL/GenBank/DDBJ whole genome shotgun (WGS) entry which is preliminary data.</text>
</comment>
<name>A0A854Q4L4_CRYNE</name>
<evidence type="ECO:0000313" key="2">
    <source>
        <dbReference type="EMBL" id="OXG10759.1"/>
    </source>
</evidence>
<dbReference type="Proteomes" id="UP000199727">
    <property type="component" value="Unassembled WGS sequence"/>
</dbReference>
<evidence type="ECO:0000313" key="3">
    <source>
        <dbReference type="Proteomes" id="UP000199727"/>
    </source>
</evidence>